<dbReference type="AlphaFoldDB" id="A0A1M7DVB9"/>
<feature type="transmembrane region" description="Helical" evidence="1">
    <location>
        <begin position="36"/>
        <end position="55"/>
    </location>
</feature>
<keyword evidence="3" id="KW-1185">Reference proteome</keyword>
<reference evidence="2 3" key="1">
    <citation type="submission" date="2016-11" db="EMBL/GenBank/DDBJ databases">
        <authorList>
            <person name="Jaros S."/>
            <person name="Januszkiewicz K."/>
            <person name="Wedrychowicz H."/>
        </authorList>
    </citation>
    <scope>NUCLEOTIDE SEQUENCE [LARGE SCALE GENOMIC DNA]</scope>
    <source>
        <strain evidence="2 3">CGMCC 4.2025</strain>
    </source>
</reference>
<dbReference type="EMBL" id="FRBI01000006">
    <property type="protein sequence ID" value="SHL83445.1"/>
    <property type="molecule type" value="Genomic_DNA"/>
</dbReference>
<accession>A0A1M7DVB9</accession>
<protein>
    <recommendedName>
        <fullName evidence="4">Integral membrane protein</fullName>
    </recommendedName>
</protein>
<keyword evidence="1" id="KW-1133">Transmembrane helix</keyword>
<sequence>MEAIRPRLRALRAALFAALCLTLSSTSHVLMAKAPLPLPAVAVAFAAVFALVYLATARPECGFWTLAGLMVPLELAVDTVLTTGQQACYGAFGGPVTGPWRSFNEAFLCHTGHVGPTPATPLAAVPGGAQAAAQMQSSALPWLLLAVHVCVGLLAAWWLRRGEAALHQTVRAVALAAFRPLLFAAAAIRSVLTAVPHRVRPAARTRGAGGPTARRLHHAVVRRGPPVPATA</sequence>
<proteinExistence type="predicted"/>
<evidence type="ECO:0000313" key="3">
    <source>
        <dbReference type="Proteomes" id="UP000184111"/>
    </source>
</evidence>
<dbReference type="STRING" id="310782.SAMN05216499_106196"/>
<evidence type="ECO:0008006" key="4">
    <source>
        <dbReference type="Google" id="ProtNLM"/>
    </source>
</evidence>
<evidence type="ECO:0000313" key="2">
    <source>
        <dbReference type="EMBL" id="SHL83445.1"/>
    </source>
</evidence>
<dbReference type="OrthoDB" id="4328115at2"/>
<feature type="transmembrane region" description="Helical" evidence="1">
    <location>
        <begin position="139"/>
        <end position="160"/>
    </location>
</feature>
<keyword evidence="1" id="KW-0472">Membrane</keyword>
<keyword evidence="1" id="KW-0812">Transmembrane</keyword>
<name>A0A1M7DVB9_9ACTN</name>
<feature type="transmembrane region" description="Helical" evidence="1">
    <location>
        <begin position="172"/>
        <end position="192"/>
    </location>
</feature>
<gene>
    <name evidence="2" type="ORF">SAMN05216499_106196</name>
</gene>
<evidence type="ECO:0000256" key="1">
    <source>
        <dbReference type="SAM" id="Phobius"/>
    </source>
</evidence>
<dbReference type="Proteomes" id="UP000184111">
    <property type="component" value="Unassembled WGS sequence"/>
</dbReference>
<dbReference type="RefSeq" id="WP_073497247.1">
    <property type="nucleotide sequence ID" value="NZ_FRBI01000006.1"/>
</dbReference>
<organism evidence="2 3">
    <name type="scientific">Actinacidiphila paucisporea</name>
    <dbReference type="NCBI Taxonomy" id="310782"/>
    <lineage>
        <taxon>Bacteria</taxon>
        <taxon>Bacillati</taxon>
        <taxon>Actinomycetota</taxon>
        <taxon>Actinomycetes</taxon>
        <taxon>Kitasatosporales</taxon>
        <taxon>Streptomycetaceae</taxon>
        <taxon>Actinacidiphila</taxon>
    </lineage>
</organism>